<dbReference type="Pfam" id="PF00196">
    <property type="entry name" value="GerE"/>
    <property type="match status" value="1"/>
</dbReference>
<evidence type="ECO:0000313" key="5">
    <source>
        <dbReference type="EMBL" id="TGY88757.1"/>
    </source>
</evidence>
<reference evidence="5 6" key="1">
    <citation type="journal article" date="2017" name="Int. J. Syst. Evol. Microbiol.">
        <title>Marinicauda algicola sp. nov., isolated from a marine red alga Rhodosorus marinus.</title>
        <authorList>
            <person name="Jeong S.E."/>
            <person name="Jeon S.H."/>
            <person name="Chun B.H."/>
            <person name="Kim D.W."/>
            <person name="Jeon C.O."/>
        </authorList>
    </citation>
    <scope>NUCLEOTIDE SEQUENCE [LARGE SCALE GENOMIC DNA]</scope>
    <source>
        <strain evidence="5 6">JCM 31718</strain>
    </source>
</reference>
<dbReference type="Proteomes" id="UP000308054">
    <property type="component" value="Unassembled WGS sequence"/>
</dbReference>
<dbReference type="EMBL" id="SRXW01000002">
    <property type="protein sequence ID" value="TGY88757.1"/>
    <property type="molecule type" value="Genomic_DNA"/>
</dbReference>
<dbReference type="SMART" id="SM00421">
    <property type="entry name" value="HTH_LUXR"/>
    <property type="match status" value="1"/>
</dbReference>
<comment type="caution">
    <text evidence="5">The sequence shown here is derived from an EMBL/GenBank/DDBJ whole genome shotgun (WGS) entry which is preliminary data.</text>
</comment>
<accession>A0A4S2GZR9</accession>
<sequence length="869" mass="95963">MAGVIHDVVDQVATFCRLMGRRREMAVRDRLRRPRLGLAADPQAKALVYKAPMGYGKSVQIAMAAEDAEAAHKAVAYVSVRRLPQQGFSSTNSLAAAILFQIAGDEQLRRAADSGSILPMLRETLLAPPRSTVICLDDFGDDPEMGVFVKDLICETSDLVKFVLVPSNGGGLTDLVLLPNVRTFSAQDLAFNEIEARAAVLPRAQLIDIDSYVSLTGGWPALCGFMRETAVPSRPAWMWPETRNYFLEVLRARLSHDERAFLRNASMLESISAESYDYVFKTSNAAGVIARLESVHALLTPAKGDDSCGQKIHPVLRAFLRDVFSNEEGDRRSYVLKRVAFWHWRRREFAHAISAALEAHDHRWAHSLSKDMVLDLALRQGEIDALHRWFEKVPGAAVRRLPALKLGYAWTQYFCQNAEEAETVLEHEPQGLRKGQAAEDGLGWSELVLAIGKATHDEMALSEELCLQWIAAFGRQNEVGLGAALTCLAFIAASDRNFEKLGRLSQMADATNRSVRQHYASGWLTTAQIQAAILRGDMTNARAILAKGRGSSNASASRSFFADGLLRAMEFQILAESDPNELGEGVAQAALDFALDYGVTDILWGVVGAYSLRLYLKGEVAEAQAVLQKCRALARARGLPRLRVLADLTLADFAVFDGDAGTQFEFDEFDNLPFLPNQTKAIQARVAMLRSMCELRHRRYGLAERYAKISMHRAASIGDAQGEISAQYCLAAAMHAIGANSAKRTLVEADHTARYLSLHTTPRWMTIRLSALDPSLDAFFRREETTLPALGNGERKPKTKTDTNINTSLSMKQIVVLQCLGGGMSNREIAERLCVTEDAVKWHLRQIFKELGASNRTEAVIEAQSRGLI</sequence>
<feature type="domain" description="HTH luxR-type" evidence="4">
    <location>
        <begin position="802"/>
        <end position="867"/>
    </location>
</feature>
<dbReference type="CDD" id="cd06170">
    <property type="entry name" value="LuxR_C_like"/>
    <property type="match status" value="1"/>
</dbReference>
<dbReference type="PANTHER" id="PTHR44688">
    <property type="entry name" value="DNA-BINDING TRANSCRIPTIONAL ACTIVATOR DEVR_DOSR"/>
    <property type="match status" value="1"/>
</dbReference>
<keyword evidence="1" id="KW-0805">Transcription regulation</keyword>
<proteinExistence type="predicted"/>
<dbReference type="Pfam" id="PF25873">
    <property type="entry name" value="WHD_MalT"/>
    <property type="match status" value="1"/>
</dbReference>
<dbReference type="GO" id="GO:0006355">
    <property type="term" value="P:regulation of DNA-templated transcription"/>
    <property type="evidence" value="ECO:0007669"/>
    <property type="project" value="InterPro"/>
</dbReference>
<dbReference type="OrthoDB" id="9814495at2"/>
<evidence type="ECO:0000256" key="2">
    <source>
        <dbReference type="ARBA" id="ARBA00023125"/>
    </source>
</evidence>
<dbReference type="InterPro" id="IPR016032">
    <property type="entry name" value="Sig_transdc_resp-reg_C-effctor"/>
</dbReference>
<dbReference type="PROSITE" id="PS50043">
    <property type="entry name" value="HTH_LUXR_2"/>
    <property type="match status" value="1"/>
</dbReference>
<name>A0A4S2GZR9_9PROT</name>
<organism evidence="5 6">
    <name type="scientific">Marinicauda algicola</name>
    <dbReference type="NCBI Taxonomy" id="2029849"/>
    <lineage>
        <taxon>Bacteria</taxon>
        <taxon>Pseudomonadati</taxon>
        <taxon>Pseudomonadota</taxon>
        <taxon>Alphaproteobacteria</taxon>
        <taxon>Maricaulales</taxon>
        <taxon>Maricaulaceae</taxon>
        <taxon>Marinicauda</taxon>
    </lineage>
</organism>
<dbReference type="PANTHER" id="PTHR44688:SF25">
    <property type="entry name" value="HTH LUXR-TYPE DOMAIN-CONTAINING PROTEIN"/>
    <property type="match status" value="1"/>
</dbReference>
<keyword evidence="2" id="KW-0238">DNA-binding</keyword>
<evidence type="ECO:0000256" key="1">
    <source>
        <dbReference type="ARBA" id="ARBA00023015"/>
    </source>
</evidence>
<dbReference type="InterPro" id="IPR036388">
    <property type="entry name" value="WH-like_DNA-bd_sf"/>
</dbReference>
<evidence type="ECO:0000313" key="6">
    <source>
        <dbReference type="Proteomes" id="UP000308054"/>
    </source>
</evidence>
<dbReference type="GO" id="GO:0003677">
    <property type="term" value="F:DNA binding"/>
    <property type="evidence" value="ECO:0007669"/>
    <property type="project" value="UniProtKB-KW"/>
</dbReference>
<protein>
    <submittedName>
        <fullName evidence="5">Helix-turn-helix transcriptional regulator</fullName>
    </submittedName>
</protein>
<dbReference type="RefSeq" id="WP_135995296.1">
    <property type="nucleotide sequence ID" value="NZ_CP071057.1"/>
</dbReference>
<keyword evidence="3" id="KW-0804">Transcription</keyword>
<dbReference type="InterPro" id="IPR000792">
    <property type="entry name" value="Tscrpt_reg_LuxR_C"/>
</dbReference>
<dbReference type="AlphaFoldDB" id="A0A4S2GZR9"/>
<evidence type="ECO:0000259" key="4">
    <source>
        <dbReference type="PROSITE" id="PS50043"/>
    </source>
</evidence>
<keyword evidence="6" id="KW-1185">Reference proteome</keyword>
<evidence type="ECO:0000256" key="3">
    <source>
        <dbReference type="ARBA" id="ARBA00023163"/>
    </source>
</evidence>
<dbReference type="InterPro" id="IPR059106">
    <property type="entry name" value="WHD_MalT"/>
</dbReference>
<gene>
    <name evidence="5" type="ORF">E5163_06345</name>
</gene>
<dbReference type="Gene3D" id="1.10.10.10">
    <property type="entry name" value="Winged helix-like DNA-binding domain superfamily/Winged helix DNA-binding domain"/>
    <property type="match status" value="1"/>
</dbReference>
<dbReference type="SUPFAM" id="SSF46894">
    <property type="entry name" value="C-terminal effector domain of the bipartite response regulators"/>
    <property type="match status" value="1"/>
</dbReference>